<proteinExistence type="predicted"/>
<sequence length="314" mass="34392">MKKRIHLAVTFMIVFSAGIYQNSMTVWASDLPFNLRFGTGIETKANLDLIIKNTIIIPQASAKPVEISEKSPDTDEGSPLPFDLSTELGIQTKEELDEAIKEEGPQLVLRQEDEEESKQTGDAENAENTEGTGKKETAESEFSRDQLQVYDKVIMVGDSRFVGMSSAANHPLCQWICEVSMGYDWLVSEAAPVIDASIVPNCAIVINLGVNDVYRPGDYAGYLNSKIDGWVGAGADVYFMSVNPVVDGYGGSVTNAAVEQFNSTMTATLSQKIGYIDTYKYLIENGYGTADGLHYDASTYAAILNYCLRQLRVP</sequence>
<reference evidence="2 3" key="1">
    <citation type="journal article" date="2019" name="Anaerobe">
        <title>Detection of Robinsoniella peoriensis in multiple bone samples of a trauma patient.</title>
        <authorList>
            <person name="Schrottner P."/>
            <person name="Hartwich K."/>
            <person name="Bunk B."/>
            <person name="Schober I."/>
            <person name="Helbig S."/>
            <person name="Rudolph W.W."/>
            <person name="Gunzer F."/>
        </authorList>
    </citation>
    <scope>NUCLEOTIDE SEQUENCE [LARGE SCALE GENOMIC DNA]</scope>
    <source>
        <strain evidence="2 3">DSM 106044</strain>
    </source>
</reference>
<dbReference type="Gene3D" id="3.40.50.1110">
    <property type="entry name" value="SGNH hydrolase"/>
    <property type="match status" value="1"/>
</dbReference>
<evidence type="ECO:0000313" key="2">
    <source>
        <dbReference type="EMBL" id="TLD02809.1"/>
    </source>
</evidence>
<feature type="compositionally biased region" description="Basic and acidic residues" evidence="1">
    <location>
        <begin position="132"/>
        <end position="142"/>
    </location>
</feature>
<feature type="compositionally biased region" description="Polar residues" evidence="1">
    <location>
        <begin position="120"/>
        <end position="131"/>
    </location>
</feature>
<comment type="caution">
    <text evidence="2">The sequence shown here is derived from an EMBL/GenBank/DDBJ whole genome shotgun (WGS) entry which is preliminary data.</text>
</comment>
<dbReference type="Proteomes" id="UP000306509">
    <property type="component" value="Unassembled WGS sequence"/>
</dbReference>
<gene>
    <name evidence="2" type="ORF">DSM106044_00308</name>
</gene>
<dbReference type="EMBL" id="QGQD01000006">
    <property type="protein sequence ID" value="TLD02809.1"/>
    <property type="molecule type" value="Genomic_DNA"/>
</dbReference>
<keyword evidence="3" id="KW-1185">Reference proteome</keyword>
<name>A0A4U8QDJ5_9FIRM</name>
<evidence type="ECO:0008006" key="4">
    <source>
        <dbReference type="Google" id="ProtNLM"/>
    </source>
</evidence>
<accession>A0A4U8QDJ5</accession>
<feature type="region of interest" description="Disordered" evidence="1">
    <location>
        <begin position="65"/>
        <end position="84"/>
    </location>
</feature>
<dbReference type="InterPro" id="IPR036514">
    <property type="entry name" value="SGNH_hydro_sf"/>
</dbReference>
<protein>
    <recommendedName>
        <fullName evidence="4">SGNH hydrolase-type esterase domain-containing protein</fullName>
    </recommendedName>
</protein>
<dbReference type="SUPFAM" id="SSF52266">
    <property type="entry name" value="SGNH hydrolase"/>
    <property type="match status" value="1"/>
</dbReference>
<dbReference type="STRING" id="180332.GCA_000797495_05558"/>
<evidence type="ECO:0000313" key="3">
    <source>
        <dbReference type="Proteomes" id="UP000306509"/>
    </source>
</evidence>
<dbReference type="RefSeq" id="WP_138001620.1">
    <property type="nucleotide sequence ID" value="NZ_QGQD01000006.1"/>
</dbReference>
<feature type="region of interest" description="Disordered" evidence="1">
    <location>
        <begin position="102"/>
        <end position="142"/>
    </location>
</feature>
<evidence type="ECO:0000256" key="1">
    <source>
        <dbReference type="SAM" id="MobiDB-lite"/>
    </source>
</evidence>
<dbReference type="CDD" id="cd00229">
    <property type="entry name" value="SGNH_hydrolase"/>
    <property type="match status" value="1"/>
</dbReference>
<dbReference type="AlphaFoldDB" id="A0A4U8QDJ5"/>
<organism evidence="2 3">
    <name type="scientific">Robinsoniella peoriensis</name>
    <dbReference type="NCBI Taxonomy" id="180332"/>
    <lineage>
        <taxon>Bacteria</taxon>
        <taxon>Bacillati</taxon>
        <taxon>Bacillota</taxon>
        <taxon>Clostridia</taxon>
        <taxon>Lachnospirales</taxon>
        <taxon>Lachnospiraceae</taxon>
        <taxon>Robinsoniella</taxon>
    </lineage>
</organism>